<evidence type="ECO:0000313" key="1">
    <source>
        <dbReference type="EMBL" id="SHG73409.1"/>
    </source>
</evidence>
<sequence length="115" mass="13207">MRKLIIASLILATLSVNCNDKEKLEQERIEKQEAKELISLKFKRNAKVLLDGTTDLVKKSIRGEISKDKCNAKIAVMMVIFDSYCKQMNAKDLAEVQEYRMKLANETIDLQVEKN</sequence>
<dbReference type="AlphaFoldDB" id="A0A1M5M8W8"/>
<dbReference type="STRING" id="229205.SAMN05444372_10982"/>
<organism evidence="1 2">
    <name type="scientific">Flavobacterium micromati</name>
    <dbReference type="NCBI Taxonomy" id="229205"/>
    <lineage>
        <taxon>Bacteria</taxon>
        <taxon>Pseudomonadati</taxon>
        <taxon>Bacteroidota</taxon>
        <taxon>Flavobacteriia</taxon>
        <taxon>Flavobacteriales</taxon>
        <taxon>Flavobacteriaceae</taxon>
        <taxon>Flavobacterium</taxon>
    </lineage>
</organism>
<dbReference type="RefSeq" id="WP_073020140.1">
    <property type="nucleotide sequence ID" value="NZ_FQWF01000009.1"/>
</dbReference>
<dbReference type="Proteomes" id="UP000184020">
    <property type="component" value="Unassembled WGS sequence"/>
</dbReference>
<protein>
    <submittedName>
        <fullName evidence="1">Uncharacterized protein</fullName>
    </submittedName>
</protein>
<accession>A0A1M5M8W8</accession>
<proteinExistence type="predicted"/>
<evidence type="ECO:0000313" key="2">
    <source>
        <dbReference type="Proteomes" id="UP000184020"/>
    </source>
</evidence>
<dbReference type="EMBL" id="FQWF01000009">
    <property type="protein sequence ID" value="SHG73409.1"/>
    <property type="molecule type" value="Genomic_DNA"/>
</dbReference>
<gene>
    <name evidence="1" type="ORF">SAMN05444372_10982</name>
</gene>
<reference evidence="2" key="1">
    <citation type="submission" date="2016-11" db="EMBL/GenBank/DDBJ databases">
        <authorList>
            <person name="Varghese N."/>
            <person name="Submissions S."/>
        </authorList>
    </citation>
    <scope>NUCLEOTIDE SEQUENCE [LARGE SCALE GENOMIC DNA]</scope>
    <source>
        <strain evidence="2">DSM 17659</strain>
    </source>
</reference>
<keyword evidence="2" id="KW-1185">Reference proteome</keyword>
<name>A0A1M5M8W8_9FLAO</name>